<keyword evidence="2" id="KW-1185">Reference proteome</keyword>
<dbReference type="AlphaFoldDB" id="A0A1M6A6X9"/>
<protein>
    <recommendedName>
        <fullName evidence="3">ATPase</fullName>
    </recommendedName>
</protein>
<evidence type="ECO:0000313" key="2">
    <source>
        <dbReference type="Proteomes" id="UP000184185"/>
    </source>
</evidence>
<dbReference type="Proteomes" id="UP000184185">
    <property type="component" value="Unassembled WGS sequence"/>
</dbReference>
<dbReference type="SUPFAM" id="SSF52540">
    <property type="entry name" value="P-loop containing nucleoside triphosphate hydrolases"/>
    <property type="match status" value="1"/>
</dbReference>
<dbReference type="Gene3D" id="3.40.50.300">
    <property type="entry name" value="P-loop containing nucleotide triphosphate hydrolases"/>
    <property type="match status" value="1"/>
</dbReference>
<organism evidence="1 2">
    <name type="scientific">Pseudobutyrivibrio xylanivorans DSM 14809</name>
    <dbReference type="NCBI Taxonomy" id="1123012"/>
    <lineage>
        <taxon>Bacteria</taxon>
        <taxon>Bacillati</taxon>
        <taxon>Bacillota</taxon>
        <taxon>Clostridia</taxon>
        <taxon>Lachnospirales</taxon>
        <taxon>Lachnospiraceae</taxon>
        <taxon>Pseudobutyrivibrio</taxon>
    </lineage>
</organism>
<dbReference type="OrthoDB" id="1550566at2"/>
<gene>
    <name evidence="1" type="ORF">SAMN02745725_00129</name>
</gene>
<accession>A0A1M6A6X9</accession>
<evidence type="ECO:0008006" key="3">
    <source>
        <dbReference type="Google" id="ProtNLM"/>
    </source>
</evidence>
<dbReference type="STRING" id="185007.SAMN02910350_00539"/>
<dbReference type="EMBL" id="FQYQ01000001">
    <property type="protein sequence ID" value="SHI32242.1"/>
    <property type="molecule type" value="Genomic_DNA"/>
</dbReference>
<reference evidence="1 2" key="1">
    <citation type="submission" date="2016-11" db="EMBL/GenBank/DDBJ databases">
        <authorList>
            <person name="Jaros S."/>
            <person name="Januszkiewicz K."/>
            <person name="Wedrychowicz H."/>
        </authorList>
    </citation>
    <scope>NUCLEOTIDE SEQUENCE [LARGE SCALE GENOMIC DNA]</scope>
    <source>
        <strain evidence="1 2">DSM 14809</strain>
    </source>
</reference>
<evidence type="ECO:0000313" key="1">
    <source>
        <dbReference type="EMBL" id="SHI32242.1"/>
    </source>
</evidence>
<sequence length="346" mass="39208">MKKNNPFTLTFGKQPGEYISRYENTDTIVSTFEADNPISQAYLIEGVRGSGKTVLMTTIANIFSEREEWVVVDLNSTQDLITDFAQRLYGECNKIPNLLKSGFSVSVAGFGVGVNGTGQTQDNVGIIDSILSSLKKKNKKVLITIDEAMPSENMKFFASQFQIFIRKDYPIYLLMTGLYENIYAIQNDPALTFLLRTPKINMEPLSIPQITKQYKAIFKLETEDAHKMALITKGYAFAFQALGMLYYEYNDTLQWDEILSKFDDLLDDFVYKKIWEGLSEKDRELVRVIGTGVTSVSDICEKLQISNTSFPRYKERLLKKGVVSIAGRGLVELSLPRFAEVVELYP</sequence>
<dbReference type="InterPro" id="IPR027417">
    <property type="entry name" value="P-loop_NTPase"/>
</dbReference>
<proteinExistence type="predicted"/>
<name>A0A1M6A6X9_PSEXY</name>
<dbReference type="RefSeq" id="WP_072910992.1">
    <property type="nucleotide sequence ID" value="NZ_FQYQ01000001.1"/>
</dbReference>